<keyword evidence="5" id="KW-0201">Cytochrome c-type biogenesis</keyword>
<dbReference type="EMBL" id="FNET01000038">
    <property type="protein sequence ID" value="SDN17967.1"/>
    <property type="molecule type" value="Genomic_DNA"/>
</dbReference>
<proteinExistence type="inferred from homology"/>
<dbReference type="AlphaFoldDB" id="A0A1G9ZA62"/>
<dbReference type="PANTHER" id="PTHR30071:SF1">
    <property type="entry name" value="CYTOCHROME B_B6 PROTEIN-RELATED"/>
    <property type="match status" value="1"/>
</dbReference>
<dbReference type="GO" id="GO:0015232">
    <property type="term" value="F:heme transmembrane transporter activity"/>
    <property type="evidence" value="ECO:0007669"/>
    <property type="project" value="InterPro"/>
</dbReference>
<evidence type="ECO:0000313" key="11">
    <source>
        <dbReference type="Proteomes" id="UP000199682"/>
    </source>
</evidence>
<feature type="transmembrane region" description="Helical" evidence="8">
    <location>
        <begin position="182"/>
        <end position="202"/>
    </location>
</feature>
<dbReference type="GO" id="GO:0020037">
    <property type="term" value="F:heme binding"/>
    <property type="evidence" value="ECO:0007669"/>
    <property type="project" value="InterPro"/>
</dbReference>
<gene>
    <name evidence="10" type="ORF">SAMN04488074_13817</name>
</gene>
<evidence type="ECO:0000256" key="8">
    <source>
        <dbReference type="SAM" id="Phobius"/>
    </source>
</evidence>
<evidence type="ECO:0000256" key="6">
    <source>
        <dbReference type="ARBA" id="ARBA00022989"/>
    </source>
</evidence>
<dbReference type="PANTHER" id="PTHR30071">
    <property type="entry name" value="HEME EXPORTER PROTEIN C"/>
    <property type="match status" value="1"/>
</dbReference>
<evidence type="ECO:0000256" key="2">
    <source>
        <dbReference type="ARBA" id="ARBA00005840"/>
    </source>
</evidence>
<dbReference type="GO" id="GO:0005886">
    <property type="term" value="C:plasma membrane"/>
    <property type="evidence" value="ECO:0007669"/>
    <property type="project" value="TreeGrafter"/>
</dbReference>
<dbReference type="RefSeq" id="WP_090015234.1">
    <property type="nucleotide sequence ID" value="NZ_FNET01000038.1"/>
</dbReference>
<evidence type="ECO:0000259" key="9">
    <source>
        <dbReference type="Pfam" id="PF01578"/>
    </source>
</evidence>
<evidence type="ECO:0000256" key="4">
    <source>
        <dbReference type="ARBA" id="ARBA00022692"/>
    </source>
</evidence>
<feature type="transmembrane region" description="Helical" evidence="8">
    <location>
        <begin position="139"/>
        <end position="162"/>
    </location>
</feature>
<accession>A0A1G9ZA62</accession>
<dbReference type="InterPro" id="IPR045062">
    <property type="entry name" value="Cyt_c_biogenesis_CcsA/CcmC"/>
</dbReference>
<evidence type="ECO:0000256" key="1">
    <source>
        <dbReference type="ARBA" id="ARBA00004141"/>
    </source>
</evidence>
<evidence type="ECO:0000256" key="5">
    <source>
        <dbReference type="ARBA" id="ARBA00022748"/>
    </source>
</evidence>
<feature type="transmembrane region" description="Helical" evidence="8">
    <location>
        <begin position="41"/>
        <end position="65"/>
    </location>
</feature>
<feature type="transmembrane region" description="Helical" evidence="8">
    <location>
        <begin position="77"/>
        <end position="97"/>
    </location>
</feature>
<reference evidence="11" key="1">
    <citation type="submission" date="2016-10" db="EMBL/GenBank/DDBJ databases">
        <authorList>
            <person name="Varghese N."/>
            <person name="Submissions S."/>
        </authorList>
    </citation>
    <scope>NUCLEOTIDE SEQUENCE [LARGE SCALE GENOMIC DNA]</scope>
    <source>
        <strain evidence="11">DSM 44796</strain>
    </source>
</reference>
<dbReference type="InterPro" id="IPR003557">
    <property type="entry name" value="Cyt_c_biogenesis_CcmC"/>
</dbReference>
<dbReference type="Pfam" id="PF01578">
    <property type="entry name" value="Cytochrom_C_asm"/>
    <property type="match status" value="1"/>
</dbReference>
<dbReference type="PRINTS" id="PR01386">
    <property type="entry name" value="CCMCBIOGNSIS"/>
</dbReference>
<evidence type="ECO:0000256" key="7">
    <source>
        <dbReference type="ARBA" id="ARBA00023136"/>
    </source>
</evidence>
<evidence type="ECO:0000256" key="3">
    <source>
        <dbReference type="ARBA" id="ARBA00016463"/>
    </source>
</evidence>
<organism evidence="10 11">
    <name type="scientific">Lentzea albidocapillata subsp. violacea</name>
    <dbReference type="NCBI Taxonomy" id="128104"/>
    <lineage>
        <taxon>Bacteria</taxon>
        <taxon>Bacillati</taxon>
        <taxon>Actinomycetota</taxon>
        <taxon>Actinomycetes</taxon>
        <taxon>Pseudonocardiales</taxon>
        <taxon>Pseudonocardiaceae</taxon>
        <taxon>Lentzea</taxon>
    </lineage>
</organism>
<keyword evidence="6 8" id="KW-1133">Transmembrane helix</keyword>
<keyword evidence="7 8" id="KW-0472">Membrane</keyword>
<dbReference type="InterPro" id="IPR002541">
    <property type="entry name" value="Cyt_c_assembly"/>
</dbReference>
<sequence>MTLFGRRLPIVAAVLLAVGLAAGLAAPPDRIQGNLQRLMYVHVPAAWLAYLGFVITFGASVAWWWRRKPGHDRLAAAAAEVGVFFTGLAIVLGSVWGKPVWGVWWTWDPRLVTTALMFFVYLGYLALRRATLDPQVRARRAAVFGVVAFVQVPIVHMSVLWWRSLHQPPTVLRPGDPTIDHSMLAALLMNLLAFTVVFTVFLRARMRLAAAHDEADATPGPLAGDAVSAPRLEGVTRDG</sequence>
<dbReference type="GO" id="GO:0017004">
    <property type="term" value="P:cytochrome complex assembly"/>
    <property type="evidence" value="ECO:0007669"/>
    <property type="project" value="UniProtKB-KW"/>
</dbReference>
<comment type="similarity">
    <text evidence="2">Belongs to the CcmC/CycZ/HelC family.</text>
</comment>
<keyword evidence="4 8" id="KW-0812">Transmembrane</keyword>
<evidence type="ECO:0000313" key="10">
    <source>
        <dbReference type="EMBL" id="SDN17967.1"/>
    </source>
</evidence>
<feature type="transmembrane region" description="Helical" evidence="8">
    <location>
        <begin position="109"/>
        <end position="127"/>
    </location>
</feature>
<comment type="subcellular location">
    <subcellularLocation>
        <location evidence="1">Membrane</location>
        <topology evidence="1">Multi-pass membrane protein</topology>
    </subcellularLocation>
</comment>
<feature type="domain" description="Cytochrome c assembly protein" evidence="9">
    <location>
        <begin position="12"/>
        <end position="166"/>
    </location>
</feature>
<dbReference type="Proteomes" id="UP000199682">
    <property type="component" value="Unassembled WGS sequence"/>
</dbReference>
<name>A0A1G9ZA62_9PSEU</name>
<protein>
    <recommendedName>
        <fullName evidence="3">Heme exporter protein C</fullName>
    </recommendedName>
</protein>